<dbReference type="PIRSF" id="PIRSF001434">
    <property type="entry name" value="CGS"/>
    <property type="match status" value="1"/>
</dbReference>
<dbReference type="InterPro" id="IPR015421">
    <property type="entry name" value="PyrdxlP-dep_Trfase_major"/>
</dbReference>
<dbReference type="Pfam" id="PF01053">
    <property type="entry name" value="Cys_Met_Meta_PP"/>
    <property type="match status" value="1"/>
</dbReference>
<accession>A0A0F9TKU1</accession>
<reference evidence="3" key="1">
    <citation type="journal article" date="2015" name="Nature">
        <title>Complex archaea that bridge the gap between prokaryotes and eukaryotes.</title>
        <authorList>
            <person name="Spang A."/>
            <person name="Saw J.H."/>
            <person name="Jorgensen S.L."/>
            <person name="Zaremba-Niedzwiedzka K."/>
            <person name="Martijn J."/>
            <person name="Lind A.E."/>
            <person name="van Eijk R."/>
            <person name="Schleper C."/>
            <person name="Guy L."/>
            <person name="Ettema T.J."/>
        </authorList>
    </citation>
    <scope>NUCLEOTIDE SEQUENCE</scope>
</reference>
<dbReference type="EMBL" id="LAZR01001154">
    <property type="protein sequence ID" value="KKN49701.1"/>
    <property type="molecule type" value="Genomic_DNA"/>
</dbReference>
<dbReference type="GO" id="GO:0019346">
    <property type="term" value="P:transsulfuration"/>
    <property type="evidence" value="ECO:0007669"/>
    <property type="project" value="InterPro"/>
</dbReference>
<organism evidence="3">
    <name type="scientific">marine sediment metagenome</name>
    <dbReference type="NCBI Taxonomy" id="412755"/>
    <lineage>
        <taxon>unclassified sequences</taxon>
        <taxon>metagenomes</taxon>
        <taxon>ecological metagenomes</taxon>
    </lineage>
</organism>
<dbReference type="InterPro" id="IPR015422">
    <property type="entry name" value="PyrdxlP-dep_Trfase_small"/>
</dbReference>
<evidence type="ECO:0000256" key="2">
    <source>
        <dbReference type="ARBA" id="ARBA00022898"/>
    </source>
</evidence>
<evidence type="ECO:0008006" key="4">
    <source>
        <dbReference type="Google" id="ProtNLM"/>
    </source>
</evidence>
<evidence type="ECO:0000256" key="1">
    <source>
        <dbReference type="ARBA" id="ARBA00001933"/>
    </source>
</evidence>
<dbReference type="GO" id="GO:0030170">
    <property type="term" value="F:pyridoxal phosphate binding"/>
    <property type="evidence" value="ECO:0007669"/>
    <property type="project" value="InterPro"/>
</dbReference>
<name>A0A0F9TKU1_9ZZZZ</name>
<dbReference type="InterPro" id="IPR000277">
    <property type="entry name" value="Cys/Met-Metab_PyrdxlP-dep_enz"/>
</dbReference>
<keyword evidence="2" id="KW-0663">Pyridoxal phosphate</keyword>
<evidence type="ECO:0000313" key="3">
    <source>
        <dbReference type="EMBL" id="KKN49701.1"/>
    </source>
</evidence>
<dbReference type="FunFam" id="3.40.640.10:FF:000046">
    <property type="entry name" value="Cystathionine gamma-lyase"/>
    <property type="match status" value="1"/>
</dbReference>
<dbReference type="Gene3D" id="3.40.640.10">
    <property type="entry name" value="Type I PLP-dependent aspartate aminotransferase-like (Major domain)"/>
    <property type="match status" value="1"/>
</dbReference>
<dbReference type="PANTHER" id="PTHR11808">
    <property type="entry name" value="TRANS-SULFURATION ENZYME FAMILY MEMBER"/>
    <property type="match status" value="1"/>
</dbReference>
<dbReference type="PROSITE" id="PS00868">
    <property type="entry name" value="CYS_MET_METAB_PP"/>
    <property type="match status" value="1"/>
</dbReference>
<dbReference type="InterPro" id="IPR054542">
    <property type="entry name" value="Cys_met_metab_PP"/>
</dbReference>
<dbReference type="Gene3D" id="3.90.1150.10">
    <property type="entry name" value="Aspartate Aminotransferase, domain 1"/>
    <property type="match status" value="1"/>
</dbReference>
<dbReference type="GO" id="GO:0016846">
    <property type="term" value="F:carbon-sulfur lyase activity"/>
    <property type="evidence" value="ECO:0007669"/>
    <property type="project" value="TreeGrafter"/>
</dbReference>
<sequence>MKIETELLHQQHDFSQARSSVSPIFQCSAFDSGSEYFYSRKNNPNIEELENIICRIERSKYSLAFSTGMTAIYIVLSLLKPGSHLVINKHIYGCSYKLFQNHCERLNISLNIIDLSNESDEEFNIKNVDMVIFETPTNPFLRTIDITKTSSLIKSINPKALIVVDNTWATPLYQNPLKLGADLTVYSATKYFSGHSDVMGGIVATNNFFLYERLLDERFYSGSILTPYSAWLLSRSMKTFSIRMKRHSDTTREIVTQLEKKFYVDHIYYPEINDCQLKSYGGIIFIDVPNYIGDRYSEIIKELKYFGTGTGMACVTSMIAKPYTGSHASMTPEEKNSMGITENLIRLCFGLEDPEDLISDLDNAIHNALKQNPLT</sequence>
<gene>
    <name evidence="3" type="ORF">LCGC14_0639990</name>
</gene>
<dbReference type="GO" id="GO:0005737">
    <property type="term" value="C:cytoplasm"/>
    <property type="evidence" value="ECO:0007669"/>
    <property type="project" value="TreeGrafter"/>
</dbReference>
<comment type="cofactor">
    <cofactor evidence="1">
        <name>pyridoxal 5'-phosphate</name>
        <dbReference type="ChEBI" id="CHEBI:597326"/>
    </cofactor>
</comment>
<protein>
    <recommendedName>
        <fullName evidence="4">Cystathionine gamma-synthase</fullName>
    </recommendedName>
</protein>
<dbReference type="AlphaFoldDB" id="A0A0F9TKU1"/>
<proteinExistence type="predicted"/>
<dbReference type="SUPFAM" id="SSF53383">
    <property type="entry name" value="PLP-dependent transferases"/>
    <property type="match status" value="1"/>
</dbReference>
<comment type="caution">
    <text evidence="3">The sequence shown here is derived from an EMBL/GenBank/DDBJ whole genome shotgun (WGS) entry which is preliminary data.</text>
</comment>
<dbReference type="InterPro" id="IPR015424">
    <property type="entry name" value="PyrdxlP-dep_Trfase"/>
</dbReference>